<evidence type="ECO:0000256" key="1">
    <source>
        <dbReference type="PIRSR" id="PIRSR605301-1"/>
    </source>
</evidence>
<dbReference type="PANTHER" id="PTHR22599">
    <property type="entry name" value="MPS ONE BINDER KINASE ACTIVATOR-LIKE MOB"/>
    <property type="match status" value="1"/>
</dbReference>
<keyword evidence="2" id="KW-0812">Transmembrane</keyword>
<feature type="binding site" evidence="1">
    <location>
        <position position="204"/>
    </location>
    <ligand>
        <name>Zn(2+)</name>
        <dbReference type="ChEBI" id="CHEBI:29105"/>
    </ligand>
</feature>
<accession>A0A8S9ZDE8</accession>
<dbReference type="Pfam" id="PF03637">
    <property type="entry name" value="Mob1_phocein"/>
    <property type="match status" value="1"/>
</dbReference>
<keyword evidence="1" id="KW-0862">Zinc</keyword>
<evidence type="ECO:0000256" key="2">
    <source>
        <dbReference type="SAM" id="Phobius"/>
    </source>
</evidence>
<keyword evidence="2" id="KW-0472">Membrane</keyword>
<feature type="binding site" evidence="1">
    <location>
        <position position="281"/>
    </location>
    <ligand>
        <name>Zn(2+)</name>
        <dbReference type="ChEBI" id="CHEBI:29105"/>
    </ligand>
</feature>
<keyword evidence="4" id="KW-1185">Reference proteome</keyword>
<evidence type="ECO:0000313" key="4">
    <source>
        <dbReference type="Proteomes" id="UP000605970"/>
    </source>
</evidence>
<dbReference type="OrthoDB" id="184876at2759"/>
<dbReference type="SUPFAM" id="SSF101152">
    <property type="entry name" value="Mob1/phocein"/>
    <property type="match status" value="1"/>
</dbReference>
<name>A0A8S9ZDE8_9BILA</name>
<reference evidence="3" key="1">
    <citation type="journal article" date="2020" name="Ecol. Evol.">
        <title>Genome structure and content of the rice root-knot nematode (Meloidogyne graminicola).</title>
        <authorList>
            <person name="Phan N.T."/>
            <person name="Danchin E.G.J."/>
            <person name="Klopp C."/>
            <person name="Perfus-Barbeoch L."/>
            <person name="Kozlowski D.K."/>
            <person name="Koutsovoulos G.D."/>
            <person name="Lopez-Roques C."/>
            <person name="Bouchez O."/>
            <person name="Zahm M."/>
            <person name="Besnard G."/>
            <person name="Bellafiore S."/>
        </authorList>
    </citation>
    <scope>NUCLEOTIDE SEQUENCE</scope>
    <source>
        <strain evidence="3">VN-18</strain>
    </source>
</reference>
<feature type="binding site" evidence="1">
    <location>
        <position position="209"/>
    </location>
    <ligand>
        <name>Zn(2+)</name>
        <dbReference type="ChEBI" id="CHEBI:29105"/>
    </ligand>
</feature>
<dbReference type="Gene3D" id="1.20.140.30">
    <property type="entry name" value="MOB kinase activator"/>
    <property type="match status" value="1"/>
</dbReference>
<proteinExistence type="predicted"/>
<dbReference type="InterPro" id="IPR005301">
    <property type="entry name" value="MOB_kinase_act_fam"/>
</dbReference>
<dbReference type="SMART" id="SM01388">
    <property type="entry name" value="Mob1_phocein"/>
    <property type="match status" value="1"/>
</dbReference>
<keyword evidence="1" id="KW-0479">Metal-binding</keyword>
<feature type="binding site" evidence="1">
    <location>
        <position position="286"/>
    </location>
    <ligand>
        <name>Zn(2+)</name>
        <dbReference type="ChEBI" id="CHEBI:29105"/>
    </ligand>
</feature>
<evidence type="ECO:0000313" key="3">
    <source>
        <dbReference type="EMBL" id="KAF7629208.1"/>
    </source>
</evidence>
<protein>
    <submittedName>
        <fullName evidence="3">Uncharacterized protein</fullName>
    </submittedName>
</protein>
<feature type="transmembrane region" description="Helical" evidence="2">
    <location>
        <begin position="66"/>
        <end position="88"/>
    </location>
</feature>
<organism evidence="3 4">
    <name type="scientific">Meloidogyne graminicola</name>
    <dbReference type="NCBI Taxonomy" id="189291"/>
    <lineage>
        <taxon>Eukaryota</taxon>
        <taxon>Metazoa</taxon>
        <taxon>Ecdysozoa</taxon>
        <taxon>Nematoda</taxon>
        <taxon>Chromadorea</taxon>
        <taxon>Rhabditida</taxon>
        <taxon>Tylenchina</taxon>
        <taxon>Tylenchomorpha</taxon>
        <taxon>Tylenchoidea</taxon>
        <taxon>Meloidogynidae</taxon>
        <taxon>Meloidogyninae</taxon>
        <taxon>Meloidogyne</taxon>
    </lineage>
</organism>
<dbReference type="Proteomes" id="UP000605970">
    <property type="component" value="Unassembled WGS sequence"/>
</dbReference>
<dbReference type="InterPro" id="IPR036703">
    <property type="entry name" value="MOB_kinase_act_sf"/>
</dbReference>
<gene>
    <name evidence="3" type="ORF">Mgra_00009271</name>
</gene>
<comment type="caution">
    <text evidence="3">The sequence shown here is derived from an EMBL/GenBank/DDBJ whole genome shotgun (WGS) entry which is preliminary data.</text>
</comment>
<dbReference type="EMBL" id="JABEBT010000146">
    <property type="protein sequence ID" value="KAF7629208.1"/>
    <property type="molecule type" value="Genomic_DNA"/>
</dbReference>
<sequence length="322" mass="36423">MLFRHFKICAPYSKGGIVLNCSAVNKALVVSKGTVGFSSGLKVVSVRSCSSHVSQNLKPVPTISNWVSFVSLIVSSLAFISVVGYFGIGSALRIEREIGSLNEKFGWMKDNYAGMTQKMEKIDKIEAMLTKKHPAYITLAPEFVEMTVEQEILVTGKNSLNDFSNRRLGQVLNKMLDEGVWKYEHLRQFCSDLNGLAVLLQDECTPETCNQMTATDQWIFLCAAHKNPKECSAIDYTRHTLDGAAALLNSNRYFPSRITIKESSIAKIGSICRRIYRIFSHAYFHHRTLFNIFEEETFLCKRFTKFVLKYQLMANDNLIVPI</sequence>
<keyword evidence="2" id="KW-1133">Transmembrane helix</keyword>
<dbReference type="AlphaFoldDB" id="A0A8S9ZDE8"/>